<keyword evidence="3" id="KW-1185">Reference proteome</keyword>
<name>A0AAX0VPW3_9PSED</name>
<protein>
    <submittedName>
        <fullName evidence="1">Uncharacterized protein</fullName>
    </submittedName>
</protein>
<organism evidence="1 4">
    <name type="scientific">Pseudomonas guariconensis</name>
    <dbReference type="NCBI Taxonomy" id="1288410"/>
    <lineage>
        <taxon>Bacteria</taxon>
        <taxon>Pseudomonadati</taxon>
        <taxon>Pseudomonadota</taxon>
        <taxon>Gammaproteobacteria</taxon>
        <taxon>Pseudomonadales</taxon>
        <taxon>Pseudomonadaceae</taxon>
        <taxon>Pseudomonas</taxon>
    </lineage>
</organism>
<evidence type="ECO:0000313" key="2">
    <source>
        <dbReference type="EMBL" id="PLV20888.1"/>
    </source>
</evidence>
<dbReference type="EMBL" id="PJCQ01000036">
    <property type="protein sequence ID" value="PLV12574.1"/>
    <property type="molecule type" value="Genomic_DNA"/>
</dbReference>
<dbReference type="AlphaFoldDB" id="A0AAX0VPW3"/>
<reference evidence="3 4" key="1">
    <citation type="submission" date="2017-12" db="EMBL/GenBank/DDBJ databases">
        <title>Detection of the carbapenemase gene blaVIM-5 in members of the Pseudomonas putida group isolated from polluted Nigerian wetlands.</title>
        <authorList>
            <person name="Adelowo O."/>
            <person name="Vollmers J."/>
            <person name="Maeusezahl I."/>
            <person name="Kaster A.-K."/>
            <person name="Mueller J.A."/>
        </authorList>
    </citation>
    <scope>NUCLEOTIDE SEQUENCE [LARGE SCALE GENOMIC DNA]</scope>
    <source>
        <strain evidence="2 3">MR119</strain>
        <strain evidence="1 4">MR144</strain>
    </source>
</reference>
<proteinExistence type="predicted"/>
<accession>A0AAX0VPW3</accession>
<evidence type="ECO:0000313" key="4">
    <source>
        <dbReference type="Proteomes" id="UP000234878"/>
    </source>
</evidence>
<gene>
    <name evidence="1" type="ORF">CXG49_25415</name>
    <name evidence="2" type="ORF">CXG53_25200</name>
</gene>
<comment type="caution">
    <text evidence="1">The sequence shown here is derived from an EMBL/GenBank/DDBJ whole genome shotgun (WGS) entry which is preliminary data.</text>
</comment>
<dbReference type="Proteomes" id="UP000234839">
    <property type="component" value="Unassembled WGS sequence"/>
</dbReference>
<evidence type="ECO:0000313" key="1">
    <source>
        <dbReference type="EMBL" id="PLV12574.1"/>
    </source>
</evidence>
<evidence type="ECO:0000313" key="3">
    <source>
        <dbReference type="Proteomes" id="UP000234839"/>
    </source>
</evidence>
<dbReference type="RefSeq" id="WP_102082763.1">
    <property type="nucleotide sequence ID" value="NZ_CP194068.1"/>
</dbReference>
<dbReference type="Proteomes" id="UP000234878">
    <property type="component" value="Unassembled WGS sequence"/>
</dbReference>
<sequence>MNYINIAHAFRKGLEKLQAQGRLPTHLESFPRGCCGVACELLGDYLNTQLGLQVEYVCGERDGSSHAWLELDGLVIDITGDQFDGRPPVFLAARDDWYTSWEEESRHFASHLPSAWTYREERLVLLALLSEAGLPNPDAEEDGS</sequence>
<dbReference type="EMBL" id="PJCP01000032">
    <property type="protein sequence ID" value="PLV20888.1"/>
    <property type="molecule type" value="Genomic_DNA"/>
</dbReference>